<dbReference type="RefSeq" id="WP_171630441.1">
    <property type="nucleotide sequence ID" value="NZ_WHNY01000037.1"/>
</dbReference>
<proteinExistence type="predicted"/>
<sequence>MNKLLNRNLSKIENETLASFIFRISKGNDCSFPSTICSFLDLSTYDLQKNEFTSNSLSVLSELTDQSLSNLRMMTNSFFIDAFGEVLFEELIIKNNVQYCPLCVSVEFHHQRNWAFIPISVCLKHNVFLIDRCCNCHAKISLNSYWYESCKKCDFKYKDAVAVPIDSKSFELISQKKLYEIIIEMKAPFFKELSSLEHLKLILNSRKLITGLTSFTGEGRLENYFWDKTTLSHLYANCIWLYFNFPRNFNMAFNRVNTQLNYLVINKLKRFEYYLESISESQIQTHYANTTIKLQRNSDDFMNIDTISYEDAIHLLNFRHYQFKSLERAKIINPKFTKGNVKRYTLIEIKRLHKILEGELDVGDFNKVTFKKAISKYRQLGFSFEKAVLWITQKKLKPYRDAESLDLDGLLLDEDKLIELLDAQ</sequence>
<organism evidence="2 3">
    <name type="scientific">Paenibacillus plantarum</name>
    <dbReference type="NCBI Taxonomy" id="2654975"/>
    <lineage>
        <taxon>Bacteria</taxon>
        <taxon>Bacillati</taxon>
        <taxon>Bacillota</taxon>
        <taxon>Bacilli</taxon>
        <taxon>Bacillales</taxon>
        <taxon>Paenibacillaceae</taxon>
        <taxon>Paenibacillus</taxon>
    </lineage>
</organism>
<protein>
    <recommendedName>
        <fullName evidence="1">TniQ domain-containing protein</fullName>
    </recommendedName>
</protein>
<name>A0ABX1X8E4_9BACL</name>
<reference evidence="2 3" key="1">
    <citation type="submission" date="2019-10" db="EMBL/GenBank/DDBJ databases">
        <title>Description of Paenibacillus humi sp. nov.</title>
        <authorList>
            <person name="Carlier A."/>
            <person name="Qi S."/>
        </authorList>
    </citation>
    <scope>NUCLEOTIDE SEQUENCE [LARGE SCALE GENOMIC DNA]</scope>
    <source>
        <strain evidence="2 3">LMG 31461</strain>
    </source>
</reference>
<evidence type="ECO:0000313" key="3">
    <source>
        <dbReference type="Proteomes" id="UP000653578"/>
    </source>
</evidence>
<comment type="caution">
    <text evidence="2">The sequence shown here is derived from an EMBL/GenBank/DDBJ whole genome shotgun (WGS) entry which is preliminary data.</text>
</comment>
<gene>
    <name evidence="2" type="ORF">GC096_11885</name>
</gene>
<accession>A0ABX1X8E4</accession>
<feature type="domain" description="TniQ" evidence="1">
    <location>
        <begin position="13"/>
        <end position="129"/>
    </location>
</feature>
<dbReference type="Proteomes" id="UP000653578">
    <property type="component" value="Unassembled WGS sequence"/>
</dbReference>
<dbReference type="Pfam" id="PF06527">
    <property type="entry name" value="TniQ"/>
    <property type="match status" value="1"/>
</dbReference>
<dbReference type="InterPro" id="IPR009492">
    <property type="entry name" value="TniQ"/>
</dbReference>
<keyword evidence="3" id="KW-1185">Reference proteome</keyword>
<dbReference type="EMBL" id="WHNY01000037">
    <property type="protein sequence ID" value="NOU64728.1"/>
    <property type="molecule type" value="Genomic_DNA"/>
</dbReference>
<evidence type="ECO:0000259" key="1">
    <source>
        <dbReference type="Pfam" id="PF06527"/>
    </source>
</evidence>
<evidence type="ECO:0000313" key="2">
    <source>
        <dbReference type="EMBL" id="NOU64728.1"/>
    </source>
</evidence>